<dbReference type="Proteomes" id="UP000283269">
    <property type="component" value="Unassembled WGS sequence"/>
</dbReference>
<feature type="transmembrane region" description="Helical" evidence="2">
    <location>
        <begin position="107"/>
        <end position="131"/>
    </location>
</feature>
<feature type="transmembrane region" description="Helical" evidence="2">
    <location>
        <begin position="143"/>
        <end position="166"/>
    </location>
</feature>
<evidence type="ECO:0000313" key="3">
    <source>
        <dbReference type="EMBL" id="PPQ85202.1"/>
    </source>
</evidence>
<dbReference type="OrthoDB" id="3038148at2759"/>
<feature type="transmembrane region" description="Helical" evidence="2">
    <location>
        <begin position="66"/>
        <end position="86"/>
    </location>
</feature>
<dbReference type="InParanoid" id="A0A409X361"/>
<evidence type="ECO:0000313" key="4">
    <source>
        <dbReference type="Proteomes" id="UP000283269"/>
    </source>
</evidence>
<evidence type="ECO:0000256" key="2">
    <source>
        <dbReference type="SAM" id="Phobius"/>
    </source>
</evidence>
<reference evidence="3 4" key="1">
    <citation type="journal article" date="2018" name="Evol. Lett.">
        <title>Horizontal gene cluster transfer increased hallucinogenic mushroom diversity.</title>
        <authorList>
            <person name="Reynolds H.T."/>
            <person name="Vijayakumar V."/>
            <person name="Gluck-Thaler E."/>
            <person name="Korotkin H.B."/>
            <person name="Matheny P.B."/>
            <person name="Slot J.C."/>
        </authorList>
    </citation>
    <scope>NUCLEOTIDE SEQUENCE [LARGE SCALE GENOMIC DNA]</scope>
    <source>
        <strain evidence="3 4">2631</strain>
    </source>
</reference>
<keyword evidence="4" id="KW-1185">Reference proteome</keyword>
<keyword evidence="2" id="KW-1133">Transmembrane helix</keyword>
<organism evidence="3 4">
    <name type="scientific">Psilocybe cyanescens</name>
    <dbReference type="NCBI Taxonomy" id="93625"/>
    <lineage>
        <taxon>Eukaryota</taxon>
        <taxon>Fungi</taxon>
        <taxon>Dikarya</taxon>
        <taxon>Basidiomycota</taxon>
        <taxon>Agaricomycotina</taxon>
        <taxon>Agaricomycetes</taxon>
        <taxon>Agaricomycetidae</taxon>
        <taxon>Agaricales</taxon>
        <taxon>Agaricineae</taxon>
        <taxon>Strophariaceae</taxon>
        <taxon>Psilocybe</taxon>
    </lineage>
</organism>
<feature type="region of interest" description="Disordered" evidence="1">
    <location>
        <begin position="188"/>
        <end position="207"/>
    </location>
</feature>
<sequence length="238" mass="25299">MFIISDGLLIWRCYHVWGKSFWATSTPLILFVAECGLFVATTFFSVKFGSVTNDTNANLANNITSALTFVSLGTTVVATFIIGYRLHSASRIHLLPSRILYNHIVTIIIESAAAYSLVLLFEAIFIAALPANLIGNSWDESEYYVEVILTVVSGMAPTVLVARIALTDPNSTDTAAALAHTPSNLQFGSQQGSGSGHSGNTTGGDVNASVQADEAELTLVIEMKGACSTDATRGDDQA</sequence>
<protein>
    <submittedName>
        <fullName evidence="3">Uncharacterized protein</fullName>
    </submittedName>
</protein>
<evidence type="ECO:0000256" key="1">
    <source>
        <dbReference type="SAM" id="MobiDB-lite"/>
    </source>
</evidence>
<comment type="caution">
    <text evidence="3">The sequence shown here is derived from an EMBL/GenBank/DDBJ whole genome shotgun (WGS) entry which is preliminary data.</text>
</comment>
<accession>A0A409X361</accession>
<name>A0A409X361_PSICY</name>
<keyword evidence="2" id="KW-0472">Membrane</keyword>
<keyword evidence="2" id="KW-0812">Transmembrane</keyword>
<gene>
    <name evidence="3" type="ORF">CVT25_010095</name>
</gene>
<feature type="transmembrane region" description="Helical" evidence="2">
    <location>
        <begin position="21"/>
        <end position="46"/>
    </location>
</feature>
<proteinExistence type="predicted"/>
<dbReference type="AlphaFoldDB" id="A0A409X361"/>
<dbReference type="EMBL" id="NHYD01002740">
    <property type="protein sequence ID" value="PPQ85202.1"/>
    <property type="molecule type" value="Genomic_DNA"/>
</dbReference>